<reference evidence="1 2" key="1">
    <citation type="submission" date="2018-08" db="EMBL/GenBank/DDBJ databases">
        <title>A genome reference for cultivated species of the human gut microbiota.</title>
        <authorList>
            <person name="Zou Y."/>
            <person name="Xue W."/>
            <person name="Luo G."/>
        </authorList>
    </citation>
    <scope>NUCLEOTIDE SEQUENCE [LARGE SCALE GENOMIC DNA]</scope>
    <source>
        <strain evidence="1 2">AF14-49</strain>
    </source>
</reference>
<protein>
    <submittedName>
        <fullName evidence="1">Uncharacterized protein</fullName>
    </submittedName>
</protein>
<dbReference type="RefSeq" id="WP_118261463.1">
    <property type="nucleotide sequence ID" value="NZ_CALBWO010000011.1"/>
</dbReference>
<dbReference type="AlphaFoldDB" id="A0A412WUZ2"/>
<organism evidence="1 2">
    <name type="scientific">Butyricimonas virosa</name>
    <dbReference type="NCBI Taxonomy" id="544645"/>
    <lineage>
        <taxon>Bacteria</taxon>
        <taxon>Pseudomonadati</taxon>
        <taxon>Bacteroidota</taxon>
        <taxon>Bacteroidia</taxon>
        <taxon>Bacteroidales</taxon>
        <taxon>Odoribacteraceae</taxon>
        <taxon>Butyricimonas</taxon>
    </lineage>
</organism>
<accession>A0A412WUZ2</accession>
<dbReference type="EMBL" id="QRZA01000040">
    <property type="protein sequence ID" value="RGV31076.1"/>
    <property type="molecule type" value="Genomic_DNA"/>
</dbReference>
<dbReference type="Proteomes" id="UP000283589">
    <property type="component" value="Unassembled WGS sequence"/>
</dbReference>
<gene>
    <name evidence="1" type="ORF">DWW18_18800</name>
</gene>
<evidence type="ECO:0000313" key="2">
    <source>
        <dbReference type="Proteomes" id="UP000283589"/>
    </source>
</evidence>
<name>A0A412WUZ2_9BACT</name>
<sequence>MKKIYIIFTISFSFLNTYGQDFQSFKRIENNFTWIVPLDLEREFEALQQEVWEKGFDLGIAYVTRVRKGNTRWDEEVEFFKAKGLLDTNASVPDTLTYWLESRVCLTSKEGVIQPYPKEWLEAIPDTLTKRLQKRGEELYSKVKNKNYFDVYALVKNTGEVLSVYFRVDSALLDVVQEKELQLIYDAAINQPFHPDCFDFNRPDGKLFMDTMDKYPEADSRVNREKRDSINKIRYKMLANAYDQKIPCVYGVLHFFSLKKGI</sequence>
<proteinExistence type="predicted"/>
<evidence type="ECO:0000313" key="1">
    <source>
        <dbReference type="EMBL" id="RGV31076.1"/>
    </source>
</evidence>
<comment type="caution">
    <text evidence="1">The sequence shown here is derived from an EMBL/GenBank/DDBJ whole genome shotgun (WGS) entry which is preliminary data.</text>
</comment>